<feature type="transmembrane region" description="Helical" evidence="1">
    <location>
        <begin position="7"/>
        <end position="24"/>
    </location>
</feature>
<dbReference type="EMBL" id="QSOE01000115">
    <property type="protein sequence ID" value="RGI81246.1"/>
    <property type="molecule type" value="Genomic_DNA"/>
</dbReference>
<reference evidence="4 5" key="1">
    <citation type="submission" date="2018-08" db="EMBL/GenBank/DDBJ databases">
        <title>A genome reference for cultivated species of the human gut microbiota.</title>
        <authorList>
            <person name="Zou Y."/>
            <person name="Xue W."/>
            <person name="Luo G."/>
        </authorList>
    </citation>
    <scope>NUCLEOTIDE SEQUENCE [LARGE SCALE GENOMIC DNA]</scope>
    <source>
        <strain evidence="3 5">AF31-17AC</strain>
        <strain evidence="2 4">TM10-1AC</strain>
    </source>
</reference>
<dbReference type="RefSeq" id="WP_117983411.1">
    <property type="nucleotide sequence ID" value="NZ_QRQO01000006.1"/>
</dbReference>
<sequence>MENKKNKYGFIVLVEVLVVLLFILKLHNNLDECCAIDDAPYYWLIFDYTGKPNLPEMIIVTKPGILGTKKLFAETDYEFADNASEEKSKTGGTIELKGKGKYRGTIKVKIYVYDNEIKTTDMPSITISKNDFKDGKCIKQLYTPKVLGMLDESLPTLKCKFRLSKENSKTISIDPATGTIASNSTEEKISVSSDGKVTIKSTEKETYIVECVISADHYKTLAKPIYIYVK</sequence>
<organism evidence="2 4">
    <name type="scientific">Anaerobutyricum hallii</name>
    <dbReference type="NCBI Taxonomy" id="39488"/>
    <lineage>
        <taxon>Bacteria</taxon>
        <taxon>Bacillati</taxon>
        <taxon>Bacillota</taxon>
        <taxon>Clostridia</taxon>
        <taxon>Lachnospirales</taxon>
        <taxon>Lachnospiraceae</taxon>
        <taxon>Anaerobutyricum</taxon>
    </lineage>
</organism>
<keyword evidence="1" id="KW-1133">Transmembrane helix</keyword>
<protein>
    <submittedName>
        <fullName evidence="2">Uncharacterized protein</fullName>
    </submittedName>
</protein>
<keyword evidence="1" id="KW-0472">Membrane</keyword>
<accession>A0A374NDV7</accession>
<name>A0A374NDV7_9FIRM</name>
<proteinExistence type="predicted"/>
<evidence type="ECO:0000313" key="5">
    <source>
        <dbReference type="Proteomes" id="UP000283700"/>
    </source>
</evidence>
<dbReference type="EMBL" id="QRQO01000006">
    <property type="protein sequence ID" value="RHN16177.1"/>
    <property type="molecule type" value="Genomic_DNA"/>
</dbReference>
<comment type="caution">
    <text evidence="2">The sequence shown here is derived from an EMBL/GenBank/DDBJ whole genome shotgun (WGS) entry which is preliminary data.</text>
</comment>
<keyword evidence="1" id="KW-0812">Transmembrane</keyword>
<dbReference type="Proteomes" id="UP000262524">
    <property type="component" value="Unassembled WGS sequence"/>
</dbReference>
<evidence type="ECO:0000313" key="3">
    <source>
        <dbReference type="EMBL" id="RHN16177.1"/>
    </source>
</evidence>
<evidence type="ECO:0000313" key="2">
    <source>
        <dbReference type="EMBL" id="RGI81246.1"/>
    </source>
</evidence>
<evidence type="ECO:0000313" key="4">
    <source>
        <dbReference type="Proteomes" id="UP000262524"/>
    </source>
</evidence>
<dbReference type="Proteomes" id="UP000283700">
    <property type="component" value="Unassembled WGS sequence"/>
</dbReference>
<evidence type="ECO:0000256" key="1">
    <source>
        <dbReference type="SAM" id="Phobius"/>
    </source>
</evidence>
<dbReference type="AlphaFoldDB" id="A0A374NDV7"/>
<gene>
    <name evidence="3" type="ORF">DWZ29_03470</name>
    <name evidence="2" type="ORF">DXD91_12955</name>
</gene>